<comment type="caution">
    <text evidence="2">The sequence shown here is derived from an EMBL/GenBank/DDBJ whole genome shotgun (WGS) entry which is preliminary data.</text>
</comment>
<feature type="region of interest" description="Disordered" evidence="1">
    <location>
        <begin position="168"/>
        <end position="188"/>
    </location>
</feature>
<evidence type="ECO:0000256" key="1">
    <source>
        <dbReference type="SAM" id="MobiDB-lite"/>
    </source>
</evidence>
<evidence type="ECO:0000313" key="2">
    <source>
        <dbReference type="EMBL" id="MDH6283551.1"/>
    </source>
</evidence>
<dbReference type="EMBL" id="JARXVC010000014">
    <property type="protein sequence ID" value="MDH6283551.1"/>
    <property type="molecule type" value="Genomic_DNA"/>
</dbReference>
<dbReference type="RefSeq" id="WP_280762813.1">
    <property type="nucleotide sequence ID" value="NZ_JARXVC010000014.1"/>
</dbReference>
<dbReference type="Proteomes" id="UP001160334">
    <property type="component" value="Unassembled WGS sequence"/>
</dbReference>
<reference evidence="2 3" key="1">
    <citation type="submission" date="2023-04" db="EMBL/GenBank/DDBJ databases">
        <title>Forest soil microbial communities from Buena Vista Peninsula, Colon Province, Panama.</title>
        <authorList>
            <person name="Bouskill N."/>
        </authorList>
    </citation>
    <scope>NUCLEOTIDE SEQUENCE [LARGE SCALE GENOMIC DNA]</scope>
    <source>
        <strain evidence="2 3">CFH S0262</strain>
    </source>
</reference>
<name>A0ABT6MIB5_9NOCA</name>
<protein>
    <recommendedName>
        <fullName evidence="4">Helix-turn-helix domain-containing protein</fullName>
    </recommendedName>
</protein>
<evidence type="ECO:0000313" key="3">
    <source>
        <dbReference type="Proteomes" id="UP001160334"/>
    </source>
</evidence>
<gene>
    <name evidence="2" type="ORF">M2280_004799</name>
</gene>
<accession>A0ABT6MIB5</accession>
<evidence type="ECO:0008006" key="4">
    <source>
        <dbReference type="Google" id="ProtNLM"/>
    </source>
</evidence>
<keyword evidence="3" id="KW-1185">Reference proteome</keyword>
<organism evidence="2 3">
    <name type="scientific">Prescottella agglutinans</name>
    <dbReference type="NCBI Taxonomy" id="1644129"/>
    <lineage>
        <taxon>Bacteria</taxon>
        <taxon>Bacillati</taxon>
        <taxon>Actinomycetota</taxon>
        <taxon>Actinomycetes</taxon>
        <taxon>Mycobacteriales</taxon>
        <taxon>Nocardiaceae</taxon>
        <taxon>Prescottella</taxon>
    </lineage>
</organism>
<sequence>MFTVEQLADRLTEIATEARLPIDNQSVEIIRNHAAKTIANLPDLGPFNEMPLPTRGALQWGWHRSDLMLAILAERLDLTTELPKPSGFEDITPGAWHPHDAEPLIVRRWLRTLNSGTKITVEDTAGADGKIHRRQPTFHLSGQKSAYTLKEALGIRDGIDEALKLTVERNDSPPDPKPTFRRGRRRRKDIDLGTLSDPAIAYDVQAAADMLSLSYTEIKRAMEEGSLIAKTRGTKPLLLRAELERWIDNLPNWVPPRFREPMRR</sequence>
<proteinExistence type="predicted"/>